<dbReference type="CDD" id="cd07814">
    <property type="entry name" value="SRPBCC_CalC_Aha1-like"/>
    <property type="match status" value="1"/>
</dbReference>
<dbReference type="Gene3D" id="3.30.530.20">
    <property type="match status" value="1"/>
</dbReference>
<reference evidence="3" key="1">
    <citation type="submission" date="2021-01" db="EMBL/GenBank/DDBJ databases">
        <title>Genome public.</title>
        <authorList>
            <person name="Liu C."/>
            <person name="Sun Q."/>
        </authorList>
    </citation>
    <scope>NUCLEOTIDE SEQUENCE</scope>
    <source>
        <strain evidence="3">YIM B02565</strain>
    </source>
</reference>
<proteinExistence type="inferred from homology"/>
<organism evidence="3 4">
    <name type="scientific">Clostridium paridis</name>
    <dbReference type="NCBI Taxonomy" id="2803863"/>
    <lineage>
        <taxon>Bacteria</taxon>
        <taxon>Bacillati</taxon>
        <taxon>Bacillota</taxon>
        <taxon>Clostridia</taxon>
        <taxon>Eubacteriales</taxon>
        <taxon>Clostridiaceae</taxon>
        <taxon>Clostridium</taxon>
    </lineage>
</organism>
<protein>
    <submittedName>
        <fullName evidence="3">SRPBCC domain-containing protein</fullName>
    </submittedName>
</protein>
<evidence type="ECO:0000259" key="2">
    <source>
        <dbReference type="Pfam" id="PF08327"/>
    </source>
</evidence>
<dbReference type="Proteomes" id="UP000623681">
    <property type="component" value="Unassembled WGS sequence"/>
</dbReference>
<feature type="domain" description="Activator of Hsp90 ATPase homologue 1/2-like C-terminal" evidence="2">
    <location>
        <begin position="28"/>
        <end position="146"/>
    </location>
</feature>
<evidence type="ECO:0000256" key="1">
    <source>
        <dbReference type="ARBA" id="ARBA00006817"/>
    </source>
</evidence>
<gene>
    <name evidence="3" type="ORF">JK634_15110</name>
</gene>
<keyword evidence="4" id="KW-1185">Reference proteome</keyword>
<name>A0A937FJ38_9CLOT</name>
<dbReference type="InterPro" id="IPR023393">
    <property type="entry name" value="START-like_dom_sf"/>
</dbReference>
<dbReference type="EMBL" id="JAESWA010000023">
    <property type="protein sequence ID" value="MBL4933142.1"/>
    <property type="molecule type" value="Genomic_DNA"/>
</dbReference>
<evidence type="ECO:0000313" key="4">
    <source>
        <dbReference type="Proteomes" id="UP000623681"/>
    </source>
</evidence>
<comment type="similarity">
    <text evidence="1">Belongs to the AHA1 family.</text>
</comment>
<dbReference type="InterPro" id="IPR013538">
    <property type="entry name" value="ASHA1/2-like_C"/>
</dbReference>
<sequence length="154" mass="17691">MEQKVVSIPDITSRPYNLSVEREMPFEASMLYKAWTEEFDLWFAAPGSVIMEGKVNSVFFFETEFQGIRHPHYGRFIALEINRLVELTWVTGDGGTRGAETIVTVELCETNKGTLLKLTHKGFPDEESRNGHEAAWPMILEQLENRLIERANKK</sequence>
<comment type="caution">
    <text evidence="3">The sequence shown here is derived from an EMBL/GenBank/DDBJ whole genome shotgun (WGS) entry which is preliminary data.</text>
</comment>
<dbReference type="RefSeq" id="WP_202768510.1">
    <property type="nucleotide sequence ID" value="NZ_JAESWA010000023.1"/>
</dbReference>
<dbReference type="AlphaFoldDB" id="A0A937FJ38"/>
<dbReference type="SUPFAM" id="SSF55961">
    <property type="entry name" value="Bet v1-like"/>
    <property type="match status" value="1"/>
</dbReference>
<accession>A0A937FJ38</accession>
<dbReference type="Pfam" id="PF08327">
    <property type="entry name" value="AHSA1"/>
    <property type="match status" value="1"/>
</dbReference>
<evidence type="ECO:0000313" key="3">
    <source>
        <dbReference type="EMBL" id="MBL4933142.1"/>
    </source>
</evidence>